<protein>
    <recommendedName>
        <fullName evidence="2">Clr5 domain-containing protein</fullName>
    </recommendedName>
</protein>
<reference evidence="3 4" key="1">
    <citation type="submission" date="2016-05" db="EMBL/GenBank/DDBJ databases">
        <title>A degradative enzymes factory behind the ericoid mycorrhizal symbiosis.</title>
        <authorList>
            <consortium name="DOE Joint Genome Institute"/>
            <person name="Martino E."/>
            <person name="Morin E."/>
            <person name="Grelet G."/>
            <person name="Kuo A."/>
            <person name="Kohler A."/>
            <person name="Daghino S."/>
            <person name="Barry K."/>
            <person name="Choi C."/>
            <person name="Cichocki N."/>
            <person name="Clum A."/>
            <person name="Copeland A."/>
            <person name="Hainaut M."/>
            <person name="Haridas S."/>
            <person name="Labutti K."/>
            <person name="Lindquist E."/>
            <person name="Lipzen A."/>
            <person name="Khouja H.-R."/>
            <person name="Murat C."/>
            <person name="Ohm R."/>
            <person name="Olson A."/>
            <person name="Spatafora J."/>
            <person name="Veneault-Fourrey C."/>
            <person name="Henrissat B."/>
            <person name="Grigoriev I."/>
            <person name="Martin F."/>
            <person name="Perotto S."/>
        </authorList>
    </citation>
    <scope>NUCLEOTIDE SEQUENCE [LARGE SCALE GENOMIC DNA]</scope>
    <source>
        <strain evidence="3 4">UAMH 7357</strain>
    </source>
</reference>
<dbReference type="OrthoDB" id="539213at2759"/>
<feature type="region of interest" description="Disordered" evidence="1">
    <location>
        <begin position="111"/>
        <end position="132"/>
    </location>
</feature>
<evidence type="ECO:0000313" key="3">
    <source>
        <dbReference type="EMBL" id="PMD16053.1"/>
    </source>
</evidence>
<dbReference type="InterPro" id="IPR011990">
    <property type="entry name" value="TPR-like_helical_dom_sf"/>
</dbReference>
<dbReference type="PANTHER" id="PTHR38788">
    <property type="entry name" value="CLR5 DOMAIN-CONTAINING PROTEIN"/>
    <property type="match status" value="1"/>
</dbReference>
<feature type="compositionally biased region" description="Basic residues" evidence="1">
    <location>
        <begin position="114"/>
        <end position="130"/>
    </location>
</feature>
<evidence type="ECO:0000313" key="4">
    <source>
        <dbReference type="Proteomes" id="UP000235672"/>
    </source>
</evidence>
<feature type="domain" description="Clr5" evidence="2">
    <location>
        <begin position="18"/>
        <end position="71"/>
    </location>
</feature>
<dbReference type="STRING" id="1745343.A0A2J6PPU4"/>
<dbReference type="AlphaFoldDB" id="A0A2J6PPU4"/>
<dbReference type="Proteomes" id="UP000235672">
    <property type="component" value="Unassembled WGS sequence"/>
</dbReference>
<keyword evidence="4" id="KW-1185">Reference proteome</keyword>
<accession>A0A2J6PPU4</accession>
<dbReference type="InterPro" id="IPR025676">
    <property type="entry name" value="Clr5_dom"/>
</dbReference>
<proteinExistence type="predicted"/>
<organism evidence="3 4">
    <name type="scientific">Hyaloscypha hepaticicola</name>
    <dbReference type="NCBI Taxonomy" id="2082293"/>
    <lineage>
        <taxon>Eukaryota</taxon>
        <taxon>Fungi</taxon>
        <taxon>Dikarya</taxon>
        <taxon>Ascomycota</taxon>
        <taxon>Pezizomycotina</taxon>
        <taxon>Leotiomycetes</taxon>
        <taxon>Helotiales</taxon>
        <taxon>Hyaloscyphaceae</taxon>
        <taxon>Hyaloscypha</taxon>
    </lineage>
</organism>
<evidence type="ECO:0000259" key="2">
    <source>
        <dbReference type="Pfam" id="PF14420"/>
    </source>
</evidence>
<dbReference type="PANTHER" id="PTHR38788:SF3">
    <property type="entry name" value="CLR5 DOMAIN-CONTAINING PROTEIN"/>
    <property type="match status" value="1"/>
</dbReference>
<name>A0A2J6PPU4_9HELO</name>
<sequence>MERSTDFSSPTLAKKPLSAQEWEDQRSTISELYVEQNYTLVELQNTMLLKFKFKATKRQYTKRIADWKLNKNLKAHEKDALIKEIANAHSQNLPVIGASMRGRPVDLDILQRYSRSRRRSNSQKQRRRTKQCNTTVVGEALPNPLQEHTKKSIQLVYNKPLVYANTAPLENLLRLCCLCLRQRFESHQPLGSLESNDLEQTQTLSSSHSIFWSGIKNGIYLQSLGSSTTSWQVISTACHDLMAQLPDDIDTLREIFATLSPVRSNVNNQLRSHVLTYLAGVFSIKRGETHAIAMICRDLLRADCSNEALERALEFTANRMEQTLGESHAHVLRCRRAQITSLRRSGKLDAAERLSVSHIATTTRAYGRCDKYTRRAMSDLVHIYSEKKDYETARIICEDVIRRSQVAGGTCAKLDEAAIYAMEDLVELCVVQGNVDCCAGILHQARDAAFLLWGADAAPSVSISYKLRSWKN</sequence>
<dbReference type="Pfam" id="PF14420">
    <property type="entry name" value="Clr5"/>
    <property type="match status" value="1"/>
</dbReference>
<evidence type="ECO:0000256" key="1">
    <source>
        <dbReference type="SAM" id="MobiDB-lite"/>
    </source>
</evidence>
<gene>
    <name evidence="3" type="ORF">NA56DRAFT_753397</name>
</gene>
<dbReference type="Gene3D" id="1.25.40.10">
    <property type="entry name" value="Tetratricopeptide repeat domain"/>
    <property type="match status" value="1"/>
</dbReference>
<dbReference type="EMBL" id="KZ613508">
    <property type="protein sequence ID" value="PMD16053.1"/>
    <property type="molecule type" value="Genomic_DNA"/>
</dbReference>